<keyword evidence="3" id="KW-1185">Reference proteome</keyword>
<gene>
    <name evidence="2" type="ORF">DR950_00800</name>
</gene>
<dbReference type="Gene3D" id="1.10.260.40">
    <property type="entry name" value="lambda repressor-like DNA-binding domains"/>
    <property type="match status" value="1"/>
</dbReference>
<evidence type="ECO:0000259" key="1">
    <source>
        <dbReference type="Pfam" id="PF19054"/>
    </source>
</evidence>
<dbReference type="Pfam" id="PF13560">
    <property type="entry name" value="HTH_31"/>
    <property type="match status" value="1"/>
</dbReference>
<sequence>MPISPSSNAQAARRALAARLGELMRDAGLKGGELSARCGWHPAKTSRILNAKVAPSDSDVRSWCRACGADDQAADLVASNRAADSLYVEWRRITRTGLRQAQEARVPLYIRTRHFRAYSSRVVPGALQTREYASALLRTVADVRQTPDDVEAAVEARLTRSSVVFEGGRRFVAVVEESVLRYRIGDDEVMANQLSHLIRVMSMPSVSLGIIPFAAARTMWPTETFNLFDDRQAGVELLSAQVTVTAPSDLALYARAFARFAGLAVHGSAARALITAAIDTLG</sequence>
<protein>
    <submittedName>
        <fullName evidence="2">XRE family transcriptional regulator</fullName>
    </submittedName>
</protein>
<evidence type="ECO:0000313" key="2">
    <source>
        <dbReference type="EMBL" id="RGD56524.1"/>
    </source>
</evidence>
<dbReference type="EMBL" id="QVIG01000001">
    <property type="protein sequence ID" value="RGD56524.1"/>
    <property type="molecule type" value="Genomic_DNA"/>
</dbReference>
<dbReference type="InterPro" id="IPR043917">
    <property type="entry name" value="DUF5753"/>
</dbReference>
<organism evidence="2 3">
    <name type="scientific">Kitasatospora xanthocidica</name>
    <dbReference type="NCBI Taxonomy" id="83382"/>
    <lineage>
        <taxon>Bacteria</taxon>
        <taxon>Bacillati</taxon>
        <taxon>Actinomycetota</taxon>
        <taxon>Actinomycetes</taxon>
        <taxon>Kitasatosporales</taxon>
        <taxon>Streptomycetaceae</taxon>
        <taxon>Kitasatospora</taxon>
    </lineage>
</organism>
<comment type="caution">
    <text evidence="2">The sequence shown here is derived from an EMBL/GenBank/DDBJ whole genome shotgun (WGS) entry which is preliminary data.</text>
</comment>
<proteinExistence type="predicted"/>
<accession>A0A372ZLS8</accession>
<evidence type="ECO:0000313" key="3">
    <source>
        <dbReference type="Proteomes" id="UP000263377"/>
    </source>
</evidence>
<dbReference type="GO" id="GO:0003677">
    <property type="term" value="F:DNA binding"/>
    <property type="evidence" value="ECO:0007669"/>
    <property type="project" value="InterPro"/>
</dbReference>
<dbReference type="AlphaFoldDB" id="A0A372ZLS8"/>
<dbReference type="InterPro" id="IPR010982">
    <property type="entry name" value="Lambda_DNA-bd_dom_sf"/>
</dbReference>
<dbReference type="Proteomes" id="UP000263377">
    <property type="component" value="Unassembled WGS sequence"/>
</dbReference>
<dbReference type="Pfam" id="PF19054">
    <property type="entry name" value="DUF5753"/>
    <property type="match status" value="1"/>
</dbReference>
<feature type="domain" description="DUF5753" evidence="1">
    <location>
        <begin position="113"/>
        <end position="275"/>
    </location>
</feature>
<name>A0A372ZLS8_9ACTN</name>
<dbReference type="SUPFAM" id="SSF47413">
    <property type="entry name" value="lambda repressor-like DNA-binding domains"/>
    <property type="match status" value="1"/>
</dbReference>
<reference evidence="2 3" key="1">
    <citation type="submission" date="2018-08" db="EMBL/GenBank/DDBJ databases">
        <title>Diversity &amp; Physiological Properties of Lignin-Decomposing Actinobacteria from Soil.</title>
        <authorList>
            <person name="Roh S.G."/>
            <person name="Kim S.B."/>
        </authorList>
    </citation>
    <scope>NUCLEOTIDE SEQUENCE [LARGE SCALE GENOMIC DNA]</scope>
    <source>
        <strain evidence="2 3">MMS17-GH009</strain>
    </source>
</reference>
<dbReference type="RefSeq" id="WP_117484990.1">
    <property type="nucleotide sequence ID" value="NZ_QVIG01000001.1"/>
</dbReference>